<dbReference type="GO" id="GO:0030178">
    <property type="term" value="P:negative regulation of Wnt signaling pathway"/>
    <property type="evidence" value="ECO:0007669"/>
    <property type="project" value="InterPro"/>
</dbReference>
<evidence type="ECO:0000313" key="8">
    <source>
        <dbReference type="EMBL" id="BBE50687.1"/>
    </source>
</evidence>
<protein>
    <recommendedName>
        <fullName evidence="7">APCDD1 domain-containing protein</fullName>
    </recommendedName>
</protein>
<keyword evidence="4" id="KW-0472">Membrane</keyword>
<dbReference type="AlphaFoldDB" id="A0A2Z6GB60"/>
<evidence type="ECO:0000256" key="3">
    <source>
        <dbReference type="ARBA" id="ARBA00022729"/>
    </source>
</evidence>
<feature type="chain" id="PRO_5017372975" description="APCDD1 domain-containing protein" evidence="6">
    <location>
        <begin position="26"/>
        <end position="187"/>
    </location>
</feature>
<accession>A0A2Z6GB60</accession>
<dbReference type="InterPro" id="IPR029405">
    <property type="entry name" value="APCDD1_dom"/>
</dbReference>
<dbReference type="OrthoDB" id="8246627at2"/>
<feature type="domain" description="APCDD1" evidence="7">
    <location>
        <begin position="12"/>
        <end position="187"/>
    </location>
</feature>
<name>A0A2Z6GB60_9PROT</name>
<feature type="signal peptide" evidence="6">
    <location>
        <begin position="1"/>
        <end position="25"/>
    </location>
</feature>
<evidence type="ECO:0000256" key="1">
    <source>
        <dbReference type="ARBA" id="ARBA00004167"/>
    </source>
</evidence>
<dbReference type="Pfam" id="PF14921">
    <property type="entry name" value="APCDDC"/>
    <property type="match status" value="1"/>
</dbReference>
<dbReference type="KEGG" id="fam:OYT1_ch1127"/>
<evidence type="ECO:0000256" key="4">
    <source>
        <dbReference type="ARBA" id="ARBA00023136"/>
    </source>
</evidence>
<evidence type="ECO:0000256" key="2">
    <source>
        <dbReference type="ARBA" id="ARBA00022692"/>
    </source>
</evidence>
<dbReference type="PANTHER" id="PTHR31021">
    <property type="entry name" value="ADENOMATOSIS POLYPOSIS COLI DOWN-REGULATED 1"/>
    <property type="match status" value="1"/>
</dbReference>
<proteinExistence type="predicted"/>
<organism evidence="8 9">
    <name type="scientific">Ferriphaselus amnicola</name>
    <dbReference type="NCBI Taxonomy" id="1188319"/>
    <lineage>
        <taxon>Bacteria</taxon>
        <taxon>Pseudomonadati</taxon>
        <taxon>Pseudomonadota</taxon>
        <taxon>Betaproteobacteria</taxon>
        <taxon>Nitrosomonadales</taxon>
        <taxon>Gallionellaceae</taxon>
        <taxon>Ferriphaselus</taxon>
    </lineage>
</organism>
<dbReference type="PANTHER" id="PTHR31021:SF1">
    <property type="entry name" value="CHROMOSOME UNDETERMINED SCAFFOLD_56, WHOLE GENOME SHOTGUN SEQUENCE"/>
    <property type="match status" value="1"/>
</dbReference>
<keyword evidence="2" id="KW-0812">Transmembrane</keyword>
<keyword evidence="3 6" id="KW-0732">Signal</keyword>
<dbReference type="InterPro" id="IPR042425">
    <property type="entry name" value="APCDD1"/>
</dbReference>
<gene>
    <name evidence="8" type="ORF">OYT1_ch1127</name>
</gene>
<dbReference type="EMBL" id="AP018738">
    <property type="protein sequence ID" value="BBE50687.1"/>
    <property type="molecule type" value="Genomic_DNA"/>
</dbReference>
<evidence type="ECO:0000256" key="5">
    <source>
        <dbReference type="ARBA" id="ARBA00023180"/>
    </source>
</evidence>
<dbReference type="GO" id="GO:0017147">
    <property type="term" value="F:Wnt-protein binding"/>
    <property type="evidence" value="ECO:0007669"/>
    <property type="project" value="InterPro"/>
</dbReference>
<keyword evidence="9" id="KW-1185">Reference proteome</keyword>
<dbReference type="SMART" id="SM01352">
    <property type="entry name" value="APCDDC"/>
    <property type="match status" value="1"/>
</dbReference>
<sequence>MFKLFNRFVLATCAVLLCAASVAQAQDVPQLKGRWASAALENYGSHFATRTFKFTDKEWKVTYRAYADAQGKQPLFSLDVGGFYVLGQASASVAGAFEGIFPANHRHVTAESDAGVGMFASMGCTLEKGKALPLVGQGCGFVPGIMQAMGEYDLVAFKDGRIYFGDRAGDLTKARPVALTSYPLVRQ</sequence>
<reference evidence="8 9" key="1">
    <citation type="submission" date="2018-06" db="EMBL/GenBank/DDBJ databases">
        <title>OYT1 Genome Sequencing.</title>
        <authorList>
            <person name="Kato S."/>
            <person name="Itoh T."/>
            <person name="Ohkuma M."/>
        </authorList>
    </citation>
    <scope>NUCLEOTIDE SEQUENCE [LARGE SCALE GENOMIC DNA]</scope>
    <source>
        <strain evidence="8 9">OYT1</strain>
    </source>
</reference>
<dbReference type="RefSeq" id="WP_062627675.1">
    <property type="nucleotide sequence ID" value="NZ_AP018738.1"/>
</dbReference>
<comment type="subcellular location">
    <subcellularLocation>
        <location evidence="1">Membrane</location>
        <topology evidence="1">Single-pass membrane protein</topology>
    </subcellularLocation>
</comment>
<dbReference type="STRING" id="1188319.OYT1_02576"/>
<dbReference type="GO" id="GO:0005886">
    <property type="term" value="C:plasma membrane"/>
    <property type="evidence" value="ECO:0007669"/>
    <property type="project" value="InterPro"/>
</dbReference>
<evidence type="ECO:0000313" key="9">
    <source>
        <dbReference type="Proteomes" id="UP000033070"/>
    </source>
</evidence>
<dbReference type="Proteomes" id="UP000033070">
    <property type="component" value="Chromosome"/>
</dbReference>
<evidence type="ECO:0000259" key="7">
    <source>
        <dbReference type="SMART" id="SM01352"/>
    </source>
</evidence>
<keyword evidence="5" id="KW-0325">Glycoprotein</keyword>
<evidence type="ECO:0000256" key="6">
    <source>
        <dbReference type="SAM" id="SignalP"/>
    </source>
</evidence>